<evidence type="ECO:0000313" key="2">
    <source>
        <dbReference type="EMBL" id="CUI16066.1"/>
    </source>
</evidence>
<evidence type="ECO:0000256" key="1">
    <source>
        <dbReference type="SAM" id="Phobius"/>
    </source>
</evidence>
<protein>
    <submittedName>
        <fullName evidence="2">Uncharacterized protein</fullName>
    </submittedName>
</protein>
<feature type="transmembrane region" description="Helical" evidence="1">
    <location>
        <begin position="6"/>
        <end position="27"/>
    </location>
</feature>
<dbReference type="Proteomes" id="UP000069902">
    <property type="component" value="Chromosome cPNK"/>
</dbReference>
<keyword evidence="1" id="KW-0472">Membrane</keyword>
<dbReference type="RefSeq" id="WP_059060014.1">
    <property type="nucleotide sequence ID" value="NZ_LN879502.1"/>
</dbReference>
<dbReference type="STRING" id="389348.PNK_0435"/>
<reference evidence="3" key="1">
    <citation type="submission" date="2015-09" db="EMBL/GenBank/DDBJ databases">
        <authorList>
            <person name="Bertelli C."/>
        </authorList>
    </citation>
    <scope>NUCLEOTIDE SEQUENCE [LARGE SCALE GENOMIC DNA]</scope>
    <source>
        <strain evidence="3">KNic</strain>
    </source>
</reference>
<keyword evidence="1" id="KW-1133">Transmembrane helix</keyword>
<dbReference type="PATRIC" id="fig|389348.3.peg.482"/>
<name>A0A0U5JBK1_9BACT</name>
<sequence>MKSSPLIKWIIAIFIGALGFGAVRLYYDLTDDFRLANMTHELDFEAPWDIHLVSNDERDQLSTILKQKYYYIGKGAQSYAFASADQQYVLKFFKFKHLKPNWLVNLVPSITPFNHYKELYIQRKRNKLVGVFEGYDLAYRENRQASELLYLHLRPTNFLHQQVTLVDKMGFEHRINLDDVVFMVQKKGETLRQHLASLLDRGDIEGAKQAISGILAMYMQEYQKGVYDRDHGVMHNTGFVGNKAFHLDVGKLTKDDRIKLKKFYKKDLEQISWKIDEWLQKAYPNDYPVLLAHLKHEYDSWIGEPFDPSRIDPKSYRKNRHSLVWGDE</sequence>
<accession>A0A0U5JBK1</accession>
<evidence type="ECO:0000313" key="3">
    <source>
        <dbReference type="Proteomes" id="UP000069902"/>
    </source>
</evidence>
<dbReference type="InParanoid" id="A0A0U5JBK1"/>
<organism evidence="2 3">
    <name type="scientific">Candidatus Protochlamydia naegleriophila</name>
    <dbReference type="NCBI Taxonomy" id="389348"/>
    <lineage>
        <taxon>Bacteria</taxon>
        <taxon>Pseudomonadati</taxon>
        <taxon>Chlamydiota</taxon>
        <taxon>Chlamydiia</taxon>
        <taxon>Parachlamydiales</taxon>
        <taxon>Parachlamydiaceae</taxon>
        <taxon>Candidatus Protochlamydia</taxon>
    </lineage>
</organism>
<keyword evidence="3" id="KW-1185">Reference proteome</keyword>
<keyword evidence="1" id="KW-0812">Transmembrane</keyword>
<dbReference type="EMBL" id="LN879502">
    <property type="protein sequence ID" value="CUI16066.1"/>
    <property type="molecule type" value="Genomic_DNA"/>
</dbReference>
<proteinExistence type="predicted"/>
<dbReference type="AlphaFoldDB" id="A0A0U5JBK1"/>
<gene>
    <name evidence="2" type="ORF">PNK_0435</name>
</gene>
<dbReference type="KEGG" id="pnl:PNK_0435"/>